<protein>
    <submittedName>
        <fullName evidence="1">Uncharacterized protein</fullName>
    </submittedName>
</protein>
<dbReference type="Proteomes" id="UP000178227">
    <property type="component" value="Unassembled WGS sequence"/>
</dbReference>
<gene>
    <name evidence="1" type="ORF">A2918_02995</name>
</gene>
<dbReference type="AlphaFoldDB" id="A0A1F8G9V5"/>
<accession>A0A1F8G9V5</accession>
<evidence type="ECO:0000313" key="2">
    <source>
        <dbReference type="Proteomes" id="UP000178227"/>
    </source>
</evidence>
<proteinExistence type="predicted"/>
<comment type="caution">
    <text evidence="1">The sequence shown here is derived from an EMBL/GenBank/DDBJ whole genome shotgun (WGS) entry which is preliminary data.</text>
</comment>
<name>A0A1F8G9V5_9BACT</name>
<dbReference type="EMBL" id="MGKI01000014">
    <property type="protein sequence ID" value="OGN22103.1"/>
    <property type="molecule type" value="Genomic_DNA"/>
</dbReference>
<evidence type="ECO:0000313" key="1">
    <source>
        <dbReference type="EMBL" id="OGN22103.1"/>
    </source>
</evidence>
<sequence length="201" mass="23693">MFMRFQEYYESPEFKGRVFTVDDFAHWYALKYGAFTYTKDWYGFNIPSRAIEPFRSGRFDPLTPLEQNLLDICKDARGDFYVIGVTPGAEYFTETVKHEFAHGAIYVNPDYRKEVERCIKEYNIGSINKGLRRMGYCDDVAIDEANAYVLVEPDTIQEYVSMRNTKNLREKLDMIFQKYFGFSLIKTKIHSLMARTKHILI</sequence>
<organism evidence="1 2">
    <name type="scientific">Candidatus Yanofskybacteria bacterium RIFCSPLOWO2_01_FULL_42_49</name>
    <dbReference type="NCBI Taxonomy" id="1802694"/>
    <lineage>
        <taxon>Bacteria</taxon>
        <taxon>Candidatus Yanofskyibacteriota</taxon>
    </lineage>
</organism>
<reference evidence="1 2" key="1">
    <citation type="journal article" date="2016" name="Nat. Commun.">
        <title>Thousands of microbial genomes shed light on interconnected biogeochemical processes in an aquifer system.</title>
        <authorList>
            <person name="Anantharaman K."/>
            <person name="Brown C.T."/>
            <person name="Hug L.A."/>
            <person name="Sharon I."/>
            <person name="Castelle C.J."/>
            <person name="Probst A.J."/>
            <person name="Thomas B.C."/>
            <person name="Singh A."/>
            <person name="Wilkins M.J."/>
            <person name="Karaoz U."/>
            <person name="Brodie E.L."/>
            <person name="Williams K.H."/>
            <person name="Hubbard S.S."/>
            <person name="Banfield J.F."/>
        </authorList>
    </citation>
    <scope>NUCLEOTIDE SEQUENCE [LARGE SCALE GENOMIC DNA]</scope>
</reference>